<evidence type="ECO:0000256" key="1">
    <source>
        <dbReference type="ARBA" id="ARBA00003535"/>
    </source>
</evidence>
<evidence type="ECO:0000313" key="6">
    <source>
        <dbReference type="EMBL" id="MTR82492.1"/>
    </source>
</evidence>
<dbReference type="RefSeq" id="WP_155177302.1">
    <property type="nucleotide sequence ID" value="NZ_WNAK01000011.1"/>
</dbReference>
<proteinExistence type="predicted"/>
<name>A0A844KP00_9FIRM</name>
<gene>
    <name evidence="6" type="ORF">GMD30_12535</name>
</gene>
<dbReference type="GO" id="GO:0018580">
    <property type="term" value="F:nitronate monooxygenase activity"/>
    <property type="evidence" value="ECO:0007669"/>
    <property type="project" value="InterPro"/>
</dbReference>
<sequence length="362" mass="39270">MISTYTSKLKQLQIGDLIAKIPIIQGGMGVGISRSHLAGAVAKEGGVGIISTAQIGYDEEGFENDQAGCNLKAIKKHIRKAKELACGNGLVGVNIMVALKHYKEHVRAAVAAGADVIISGAGLPMNLPELVSKTCRTKIAPIVSSKRAAELILKMWAHRYDRTADFIVVEGPKAGGHLGFSNEQLAHMDAINFDGEIRQIIDCKKEYEQRYQKNIPVIVAGGIFDQKDISHALDLGADGVQIASRFVATEECDASEAYKEAYIHASEENIEIIQSPVGMPGRALRNKFIDRVKRAKLPVSKCYNCLEKCSPQKVPYCITKALIDAVRGDVENGLVFCGANTGRIHEITTVHHLMQELAGDLQ</sequence>
<reference evidence="6 7" key="1">
    <citation type="journal article" date="2019" name="Nat. Med.">
        <title>A library of human gut bacterial isolates paired with longitudinal multiomics data enables mechanistic microbiome research.</title>
        <authorList>
            <person name="Poyet M."/>
            <person name="Groussin M."/>
            <person name="Gibbons S.M."/>
            <person name="Avila-Pacheco J."/>
            <person name="Jiang X."/>
            <person name="Kearney S.M."/>
            <person name="Perrotta A.R."/>
            <person name="Berdy B."/>
            <person name="Zhao S."/>
            <person name="Lieberman T.D."/>
            <person name="Swanson P.K."/>
            <person name="Smith M."/>
            <person name="Roesemann S."/>
            <person name="Alexander J.E."/>
            <person name="Rich S.A."/>
            <person name="Livny J."/>
            <person name="Vlamakis H."/>
            <person name="Clish C."/>
            <person name="Bullock K."/>
            <person name="Deik A."/>
            <person name="Scott J."/>
            <person name="Pierce K.A."/>
            <person name="Xavier R.J."/>
            <person name="Alm E.J."/>
        </authorList>
    </citation>
    <scope>NUCLEOTIDE SEQUENCE [LARGE SCALE GENOMIC DNA]</scope>
    <source>
        <strain evidence="6 7">BIOML-A1</strain>
    </source>
</reference>
<keyword evidence="3" id="KW-0285">Flavoprotein</keyword>
<comment type="caution">
    <text evidence="6">The sequence shown here is derived from an EMBL/GenBank/DDBJ whole genome shotgun (WGS) entry which is preliminary data.</text>
</comment>
<dbReference type="InterPro" id="IPR013785">
    <property type="entry name" value="Aldolase_TIM"/>
</dbReference>
<keyword evidence="5" id="KW-0560">Oxidoreductase</keyword>
<dbReference type="PANTHER" id="PTHR32332:SF18">
    <property type="entry name" value="2-NITROPROPANE DIOXYGENASE"/>
    <property type="match status" value="1"/>
</dbReference>
<dbReference type="Gene3D" id="3.20.20.70">
    <property type="entry name" value="Aldolase class I"/>
    <property type="match status" value="1"/>
</dbReference>
<keyword evidence="4" id="KW-0288">FMN</keyword>
<keyword evidence="6" id="KW-0503">Monooxygenase</keyword>
<dbReference type="EMBL" id="WNAL01000027">
    <property type="protein sequence ID" value="MTR82492.1"/>
    <property type="molecule type" value="Genomic_DNA"/>
</dbReference>
<accession>A0A844KP00</accession>
<evidence type="ECO:0000256" key="3">
    <source>
        <dbReference type="ARBA" id="ARBA00022630"/>
    </source>
</evidence>
<dbReference type="InterPro" id="IPR004136">
    <property type="entry name" value="NMO"/>
</dbReference>
<evidence type="ECO:0000256" key="4">
    <source>
        <dbReference type="ARBA" id="ARBA00022643"/>
    </source>
</evidence>
<dbReference type="SUPFAM" id="SSF51412">
    <property type="entry name" value="Inosine monophosphate dehydrogenase (IMPDH)"/>
    <property type="match status" value="1"/>
</dbReference>
<comment type="function">
    <text evidence="1">Nitronate monooxygenase that uses molecular oxygen to catalyze the oxidative denitrification of alkyl nitronates. Acts on propionate 3-nitronate (P3N), the presumed physiological substrate. Probably functions in the detoxification of P3N, a metabolic poison produced by plants and fungi as a defense mechanism.</text>
</comment>
<dbReference type="AlphaFoldDB" id="A0A844KP00"/>
<protein>
    <recommendedName>
        <fullName evidence="2">Probable nitronate monooxygenase</fullName>
    </recommendedName>
</protein>
<evidence type="ECO:0000313" key="7">
    <source>
        <dbReference type="Proteomes" id="UP000446657"/>
    </source>
</evidence>
<organism evidence="6 7">
    <name type="scientific">Roseburia faecis</name>
    <dbReference type="NCBI Taxonomy" id="301302"/>
    <lineage>
        <taxon>Bacteria</taxon>
        <taxon>Bacillati</taxon>
        <taxon>Bacillota</taxon>
        <taxon>Clostridia</taxon>
        <taxon>Lachnospirales</taxon>
        <taxon>Lachnospiraceae</taxon>
        <taxon>Roseburia</taxon>
    </lineage>
</organism>
<dbReference type="Proteomes" id="UP000446657">
    <property type="component" value="Unassembled WGS sequence"/>
</dbReference>
<dbReference type="PANTHER" id="PTHR32332">
    <property type="entry name" value="2-NITROPROPANE DIOXYGENASE"/>
    <property type="match status" value="1"/>
</dbReference>
<dbReference type="Pfam" id="PF03060">
    <property type="entry name" value="NMO"/>
    <property type="match status" value="1"/>
</dbReference>
<evidence type="ECO:0000256" key="2">
    <source>
        <dbReference type="ARBA" id="ARBA00013457"/>
    </source>
</evidence>
<evidence type="ECO:0000256" key="5">
    <source>
        <dbReference type="ARBA" id="ARBA00023002"/>
    </source>
</evidence>
<dbReference type="CDD" id="cd04730">
    <property type="entry name" value="NPD_like"/>
    <property type="match status" value="1"/>
</dbReference>